<organism evidence="2 3">
    <name type="scientific">Streptococcus hyointestinalis</name>
    <dbReference type="NCBI Taxonomy" id="1337"/>
    <lineage>
        <taxon>Bacteria</taxon>
        <taxon>Bacillati</taxon>
        <taxon>Bacillota</taxon>
        <taxon>Bacilli</taxon>
        <taxon>Lactobacillales</taxon>
        <taxon>Streptococcaceae</taxon>
        <taxon>Streptococcus</taxon>
    </lineage>
</organism>
<dbReference type="AlphaFoldDB" id="A0A380K8U5"/>
<evidence type="ECO:0000256" key="1">
    <source>
        <dbReference type="SAM" id="MobiDB-lite"/>
    </source>
</evidence>
<reference evidence="2 3" key="1">
    <citation type="submission" date="2018-06" db="EMBL/GenBank/DDBJ databases">
        <authorList>
            <consortium name="Pathogen Informatics"/>
            <person name="Doyle S."/>
        </authorList>
    </citation>
    <scope>NUCLEOTIDE SEQUENCE [LARGE SCALE GENOMIC DNA]</scope>
    <source>
        <strain evidence="2 3">NCTC12224</strain>
    </source>
</reference>
<keyword evidence="3" id="KW-1185">Reference proteome</keyword>
<dbReference type="EMBL" id="UHFN01000007">
    <property type="protein sequence ID" value="SUN61443.1"/>
    <property type="molecule type" value="Genomic_DNA"/>
</dbReference>
<sequence length="106" mass="11712">MANEHNLIPIQGRNKQEIQDMGRKGGLASGRARRQKAELRQAFQTLLTAEVNNEQMKALLVNLGYEPTNEMALALVILQKALNGDIRAFGQIRDIIGESGGVEITR</sequence>
<evidence type="ECO:0000313" key="2">
    <source>
        <dbReference type="EMBL" id="SUN61443.1"/>
    </source>
</evidence>
<feature type="region of interest" description="Disordered" evidence="1">
    <location>
        <begin position="1"/>
        <end position="33"/>
    </location>
</feature>
<name>A0A380K8U5_9STRE</name>
<dbReference type="Proteomes" id="UP000254924">
    <property type="component" value="Unassembled WGS sequence"/>
</dbReference>
<feature type="compositionally biased region" description="Basic and acidic residues" evidence="1">
    <location>
        <begin position="14"/>
        <end position="23"/>
    </location>
</feature>
<gene>
    <name evidence="2" type="ORF">NCTC12224_01470</name>
</gene>
<accession>A0A380K8U5</accession>
<proteinExistence type="predicted"/>
<dbReference type="OrthoDB" id="2224795at2"/>
<protein>
    <submittedName>
        <fullName evidence="2">Phage protein</fullName>
    </submittedName>
</protein>
<evidence type="ECO:0000313" key="3">
    <source>
        <dbReference type="Proteomes" id="UP000254924"/>
    </source>
</evidence>